<evidence type="ECO:0000313" key="2">
    <source>
        <dbReference type="EMBL" id="CAK7931958.1"/>
    </source>
</evidence>
<organism evidence="2 3">
    <name type="scientific">Peronospora matthiolae</name>
    <dbReference type="NCBI Taxonomy" id="2874970"/>
    <lineage>
        <taxon>Eukaryota</taxon>
        <taxon>Sar</taxon>
        <taxon>Stramenopiles</taxon>
        <taxon>Oomycota</taxon>
        <taxon>Peronosporomycetes</taxon>
        <taxon>Peronosporales</taxon>
        <taxon>Peronosporaceae</taxon>
        <taxon>Peronospora</taxon>
    </lineage>
</organism>
<feature type="region of interest" description="Disordered" evidence="1">
    <location>
        <begin position="1122"/>
        <end position="1161"/>
    </location>
</feature>
<name>A0AAV1UE92_9STRA</name>
<feature type="compositionally biased region" description="Low complexity" evidence="1">
    <location>
        <begin position="1359"/>
        <end position="1375"/>
    </location>
</feature>
<feature type="compositionally biased region" description="Polar residues" evidence="1">
    <location>
        <begin position="159"/>
        <end position="181"/>
    </location>
</feature>
<comment type="caution">
    <text evidence="2">The sequence shown here is derived from an EMBL/GenBank/DDBJ whole genome shotgun (WGS) entry which is preliminary data.</text>
</comment>
<feature type="compositionally biased region" description="Basic and acidic residues" evidence="1">
    <location>
        <begin position="1146"/>
        <end position="1161"/>
    </location>
</feature>
<evidence type="ECO:0000313" key="3">
    <source>
        <dbReference type="Proteomes" id="UP001162060"/>
    </source>
</evidence>
<feature type="region of interest" description="Disordered" evidence="1">
    <location>
        <begin position="452"/>
        <end position="482"/>
    </location>
</feature>
<feature type="region of interest" description="Disordered" evidence="1">
    <location>
        <begin position="1325"/>
        <end position="1417"/>
    </location>
</feature>
<feature type="region of interest" description="Disordered" evidence="1">
    <location>
        <begin position="772"/>
        <end position="805"/>
    </location>
</feature>
<accession>A0AAV1UE92</accession>
<evidence type="ECO:0000256" key="1">
    <source>
        <dbReference type="SAM" id="MobiDB-lite"/>
    </source>
</evidence>
<dbReference type="EMBL" id="CAKLBY020000187">
    <property type="protein sequence ID" value="CAK7931958.1"/>
    <property type="molecule type" value="Genomic_DNA"/>
</dbReference>
<proteinExistence type="predicted"/>
<gene>
    <name evidence="2" type="ORF">PM001_LOCUS17108</name>
</gene>
<sequence length="1523" mass="170205">MPSSEDAGGPRGNVWTLEEFRDLVKAWELALFHPRGDVDRPLSLHDVVHDHFVALCGGHSRRNKAALTSKRSALKFSYLHVRDFNRLQKRQKAKVFFDFSEKDRRNILNQFRKTNSSVVDISREMFQALERIFKKGGGDDYDALMQLPPRQKDKRDGSARTTLSKAKQTAPSHNWTLSQAAPSDKTTDESVAVPLSNTDISGATTISTTADTGTSTWSMDEMQQLVKAWGIAAQLVCENSTVNTMSVIHEMYRQFEVLQEGKSVRNLQALAKRRRALKLSYTRISAFNKIQEMNGDVAFAKLPFPTRQTLIKSWKNANLLDLPADIYSGLAKVIPLDTRAVALENMRRARAGETVNSGGGRAGRRQGRSPKQQKIARVAQDSNGEETGQITSSQTSLVDVDTKKEKDGVLAILAHSRSRLSGEEKNNDPGDGSVRLTEESCLLVRTEDVARQSVKPSAGGDRNVTSKNCNVTSPTTPGTAKSVRTNEVIGDSIQRVNSTPLSSSPRTPSRVSIPLFERNCVSADKVSRPDGKGGGVAVAGHAMLSHNQSMMDGVASAGHTRDIEKTGPSAVNHNHWAMVSKPLITKFDQFATAGDDLVLDGCQAVLRKEESSVARTPDGSETDVRKLVKRKRKLRADGPKGQLWENSELQILIHAWERASILLCNSDPAQRLSLNKEMYREFVQMQGGSSVRNSTALAARRSILKLSYAHIESFNKAQEAKGEPSYHDIPEDKRTVLLRSWKNRNSVDLTKEMYDGLGRIVAMDEQLAKVRSLRPPPVVKPKRKADSSPEDIKDPALGSDASHFSKASKWTTEESSDLIKACADVMNVHSDREQCATEREGLIYDAFVTRRENAGDTETPSRRDLRSMAQQWRYILASYSYIKACNDNCSEGEGLSWFDMSPVQKRAYHQCTNVPVKFVDLDAEMFALVTETSFMGEAALTPPLPVVKGATEGISLRPRSMRTRTEAFWSSDSDSSMNSLPRAKRTSKKASLMAARKANNWPAEEIWNLINAWEETSGVMGDCRLSLTLEDTFSLFTRLQEGPRSRERTQSSVRNKLIALKASFTKISAFISERGDSSAWFDMPRAERAVEIRNWKQKTTMDLNREMYDALDRIVQRNAKGVLSKRGPRKLDRPSTSPLPLFGAKDSTEQDSKDHSGQKPEKYVAANWSKEELLMLGKACGELLEGRRSRRYVFEEEKDRFFRRYEELGGNNSPAAAVGLARFVLDSYEFIYFYNQKAAESNSLFWFELDVADRERVVARMGKTYRSFNGLSTVDKDIFDVIDGIDAELRVKLGETKKKTYKPPSDAASRYVDIEAVVDQCTFRSRKQSAPKSSTVRKVSVQPEESSSDENADMLSSKSTSTDESAGSDSSASVDARSRQVVHSDEEEVIHLPKRRISRRGSDAPPIRAAPPSKRKREAVVGASSTLYITEIIQKQNRKLEKAVKRFRKDSAEGRKKHHAFLVQKIQDSFPIDTGHGSYLERVAERQGQTLVEIFQRLQQHRDAEKAKDEELMRELFGQSGSA</sequence>
<feature type="region of interest" description="Disordered" evidence="1">
    <location>
        <begin position="148"/>
        <end position="191"/>
    </location>
</feature>
<feature type="compositionally biased region" description="Polar residues" evidence="1">
    <location>
        <begin position="463"/>
        <end position="482"/>
    </location>
</feature>
<reference evidence="2" key="1">
    <citation type="submission" date="2024-01" db="EMBL/GenBank/DDBJ databases">
        <authorList>
            <person name="Webb A."/>
        </authorList>
    </citation>
    <scope>NUCLEOTIDE SEQUENCE</scope>
    <source>
        <strain evidence="2">Pm1</strain>
    </source>
</reference>
<dbReference type="Proteomes" id="UP001162060">
    <property type="component" value="Unassembled WGS sequence"/>
</dbReference>
<feature type="compositionally biased region" description="Polar residues" evidence="1">
    <location>
        <begin position="380"/>
        <end position="397"/>
    </location>
</feature>
<feature type="compositionally biased region" description="Basic and acidic residues" evidence="1">
    <location>
        <begin position="784"/>
        <end position="794"/>
    </location>
</feature>
<protein>
    <submittedName>
        <fullName evidence="2">Uncharacterized protein</fullName>
    </submittedName>
</protein>
<feature type="region of interest" description="Disordered" evidence="1">
    <location>
        <begin position="352"/>
        <end position="400"/>
    </location>
</feature>